<dbReference type="AlphaFoldDB" id="A0A2S5GF47"/>
<feature type="domain" description="M23ase beta-sheet core" evidence="2">
    <location>
        <begin position="155"/>
        <end position="223"/>
    </location>
</feature>
<dbReference type="Pfam" id="PF01551">
    <property type="entry name" value="Peptidase_M23"/>
    <property type="match status" value="1"/>
</dbReference>
<evidence type="ECO:0000313" key="3">
    <source>
        <dbReference type="EMBL" id="PPA71541.1"/>
    </source>
</evidence>
<keyword evidence="4" id="KW-1185">Reference proteome</keyword>
<evidence type="ECO:0000259" key="2">
    <source>
        <dbReference type="Pfam" id="PF01551"/>
    </source>
</evidence>
<dbReference type="Proteomes" id="UP000239047">
    <property type="component" value="Unassembled WGS sequence"/>
</dbReference>
<dbReference type="EMBL" id="PREZ01000002">
    <property type="protein sequence ID" value="PPA71541.1"/>
    <property type="molecule type" value="Genomic_DNA"/>
</dbReference>
<comment type="caution">
    <text evidence="3">The sequence shown here is derived from an EMBL/GenBank/DDBJ whole genome shotgun (WGS) entry which is preliminary data.</text>
</comment>
<sequence length="247" mass="27056">MVGRRTTYGKGSGEYMRHPSLLKHQAAERRKSRARKKLQKSPPEGVKEAVSLSGDQSYWAINKILVKAIVSVIIVAACLWVQDHPASFPKEISAPIKSLAGKTFSFASMQEKWGHYIGYEGTSSEAALYTSDFLYAAPVSSFTDSAMSKQGDQLVIAAIKGESIYATESGIVLFVGKKQNEDTVIIQHADDRQTIYESITPAVLRPFDPVQKGQMIGQAASNDGIKFSVKDSEGFLDPSSLFLENEN</sequence>
<protein>
    <recommendedName>
        <fullName evidence="2">M23ase beta-sheet core domain-containing protein</fullName>
    </recommendedName>
</protein>
<dbReference type="Gene3D" id="2.70.70.10">
    <property type="entry name" value="Glucose Permease (Domain IIA)"/>
    <property type="match status" value="1"/>
</dbReference>
<reference evidence="3 4" key="1">
    <citation type="submission" date="2018-02" db="EMBL/GenBank/DDBJ databases">
        <title>Jeotgalibacillus proteolyticum sp. nov. a protease producing bacterium isolated from ocean sediments of Laizhou Bay.</title>
        <authorList>
            <person name="Li Y."/>
        </authorList>
    </citation>
    <scope>NUCLEOTIDE SEQUENCE [LARGE SCALE GENOMIC DNA]</scope>
    <source>
        <strain evidence="3 4">22-7</strain>
    </source>
</reference>
<dbReference type="CDD" id="cd12797">
    <property type="entry name" value="M23_peptidase"/>
    <property type="match status" value="1"/>
</dbReference>
<feature type="region of interest" description="Disordered" evidence="1">
    <location>
        <begin position="1"/>
        <end position="46"/>
    </location>
</feature>
<name>A0A2S5GF47_9BACL</name>
<dbReference type="InterPro" id="IPR016047">
    <property type="entry name" value="M23ase_b-sheet_dom"/>
</dbReference>
<gene>
    <name evidence="3" type="ORF">C4B60_05630</name>
</gene>
<proteinExistence type="predicted"/>
<evidence type="ECO:0000256" key="1">
    <source>
        <dbReference type="SAM" id="MobiDB-lite"/>
    </source>
</evidence>
<dbReference type="SUPFAM" id="SSF51261">
    <property type="entry name" value="Duplicated hybrid motif"/>
    <property type="match status" value="1"/>
</dbReference>
<feature type="compositionally biased region" description="Basic residues" evidence="1">
    <location>
        <begin position="30"/>
        <end position="39"/>
    </location>
</feature>
<accession>A0A2S5GF47</accession>
<organism evidence="3 4">
    <name type="scientific">Jeotgalibacillus proteolyticus</name>
    <dbReference type="NCBI Taxonomy" id="2082395"/>
    <lineage>
        <taxon>Bacteria</taxon>
        <taxon>Bacillati</taxon>
        <taxon>Bacillota</taxon>
        <taxon>Bacilli</taxon>
        <taxon>Bacillales</taxon>
        <taxon>Caryophanaceae</taxon>
        <taxon>Jeotgalibacillus</taxon>
    </lineage>
</organism>
<evidence type="ECO:0000313" key="4">
    <source>
        <dbReference type="Proteomes" id="UP000239047"/>
    </source>
</evidence>
<dbReference type="OrthoDB" id="2986589at2"/>
<dbReference type="InterPro" id="IPR011055">
    <property type="entry name" value="Dup_hybrid_motif"/>
</dbReference>